<dbReference type="Proteomes" id="UP001519460">
    <property type="component" value="Unassembled WGS sequence"/>
</dbReference>
<dbReference type="Gene3D" id="3.30.420.10">
    <property type="entry name" value="Ribonuclease H-like superfamily/Ribonuclease H"/>
    <property type="match status" value="1"/>
</dbReference>
<dbReference type="Pfam" id="PF00665">
    <property type="entry name" value="rve"/>
    <property type="match status" value="1"/>
</dbReference>
<protein>
    <recommendedName>
        <fullName evidence="1">Integrase catalytic domain-containing protein</fullName>
    </recommendedName>
</protein>
<reference evidence="2 3" key="1">
    <citation type="journal article" date="2023" name="Sci. Data">
        <title>Genome assembly of the Korean intertidal mud-creeper Batillaria attramentaria.</title>
        <authorList>
            <person name="Patra A.K."/>
            <person name="Ho P.T."/>
            <person name="Jun S."/>
            <person name="Lee S.J."/>
            <person name="Kim Y."/>
            <person name="Won Y.J."/>
        </authorList>
    </citation>
    <scope>NUCLEOTIDE SEQUENCE [LARGE SCALE GENOMIC DNA]</scope>
    <source>
        <strain evidence="2">Wonlab-2016</strain>
    </source>
</reference>
<keyword evidence="3" id="KW-1185">Reference proteome</keyword>
<accession>A0ABD0LRA6</accession>
<dbReference type="InterPro" id="IPR036397">
    <property type="entry name" value="RNaseH_sf"/>
</dbReference>
<proteinExistence type="predicted"/>
<dbReference type="Pfam" id="PF17921">
    <property type="entry name" value="Integrase_H2C2"/>
    <property type="match status" value="1"/>
</dbReference>
<dbReference type="InterPro" id="IPR001584">
    <property type="entry name" value="Integrase_cat-core"/>
</dbReference>
<dbReference type="SUPFAM" id="SSF53098">
    <property type="entry name" value="Ribonuclease H-like"/>
    <property type="match status" value="1"/>
</dbReference>
<dbReference type="Gene3D" id="3.30.40.10">
    <property type="entry name" value="Zinc/RING finger domain, C3HC4 (zinc finger)"/>
    <property type="match status" value="1"/>
</dbReference>
<comment type="caution">
    <text evidence="2">The sequence shown here is derived from an EMBL/GenBank/DDBJ whole genome shotgun (WGS) entry which is preliminary data.</text>
</comment>
<dbReference type="SUPFAM" id="SSF57903">
    <property type="entry name" value="FYVE/PHD zinc finger"/>
    <property type="match status" value="1"/>
</dbReference>
<name>A0ABD0LRA6_9CAEN</name>
<dbReference type="PANTHER" id="PTHR37984:SF15">
    <property type="entry name" value="INTEGRASE CATALYTIC DOMAIN-CONTAINING PROTEIN"/>
    <property type="match status" value="1"/>
</dbReference>
<dbReference type="InterPro" id="IPR041588">
    <property type="entry name" value="Integrase_H2C2"/>
</dbReference>
<gene>
    <name evidence="2" type="ORF">BaRGS_00007353</name>
</gene>
<dbReference type="PANTHER" id="PTHR37984">
    <property type="entry name" value="PROTEIN CBG26694"/>
    <property type="match status" value="1"/>
</dbReference>
<dbReference type="Gene3D" id="1.10.340.70">
    <property type="match status" value="1"/>
</dbReference>
<dbReference type="AlphaFoldDB" id="A0ABD0LRA6"/>
<dbReference type="InterPro" id="IPR011011">
    <property type="entry name" value="Znf_FYVE_PHD"/>
</dbReference>
<dbReference type="InterPro" id="IPR050951">
    <property type="entry name" value="Retrovirus_Pol_polyprotein"/>
</dbReference>
<dbReference type="InterPro" id="IPR013083">
    <property type="entry name" value="Znf_RING/FYVE/PHD"/>
</dbReference>
<evidence type="ECO:0000313" key="2">
    <source>
        <dbReference type="EMBL" id="KAK7501549.1"/>
    </source>
</evidence>
<sequence length="318" mass="35929">MGIGKTLKRLRQRYFWPGQQRDTQLFVKGCASCNRSKRPTRRNRAPLTSYVAGAPMERVHMDILGPLPQSRLGHRYILLMVDQFTKWVEAVALPEQSAETVARAAVDTLFSHLGYPLLIHTDQGKNFTSQLFSELCKLLHIIKTRTTPYRPCSNGQVERINRTILQMVRCTLQAKQVDWDRELQVLMGAIRSTENRSTGFTPNFLMLGREVNTPLQLMVGAREGPKGCTADYVASLQASMERAHLLARKNLGQQLQRQKKAYDLRASHTSYEVGDIVSEINSAANEWFHGDCVGVTEEDAKRLDLYCCPVCTANGLFV</sequence>
<dbReference type="InterPro" id="IPR012337">
    <property type="entry name" value="RNaseH-like_sf"/>
</dbReference>
<dbReference type="FunFam" id="3.30.420.10:FF:000032">
    <property type="entry name" value="Retrovirus-related Pol polyprotein from transposon 297-like Protein"/>
    <property type="match status" value="1"/>
</dbReference>
<evidence type="ECO:0000259" key="1">
    <source>
        <dbReference type="PROSITE" id="PS50994"/>
    </source>
</evidence>
<evidence type="ECO:0000313" key="3">
    <source>
        <dbReference type="Proteomes" id="UP001519460"/>
    </source>
</evidence>
<feature type="domain" description="Integrase catalytic" evidence="1">
    <location>
        <begin position="51"/>
        <end position="210"/>
    </location>
</feature>
<organism evidence="2 3">
    <name type="scientific">Batillaria attramentaria</name>
    <dbReference type="NCBI Taxonomy" id="370345"/>
    <lineage>
        <taxon>Eukaryota</taxon>
        <taxon>Metazoa</taxon>
        <taxon>Spiralia</taxon>
        <taxon>Lophotrochozoa</taxon>
        <taxon>Mollusca</taxon>
        <taxon>Gastropoda</taxon>
        <taxon>Caenogastropoda</taxon>
        <taxon>Sorbeoconcha</taxon>
        <taxon>Cerithioidea</taxon>
        <taxon>Batillariidae</taxon>
        <taxon>Batillaria</taxon>
    </lineage>
</organism>
<dbReference type="EMBL" id="JACVVK020000031">
    <property type="protein sequence ID" value="KAK7501549.1"/>
    <property type="molecule type" value="Genomic_DNA"/>
</dbReference>
<dbReference type="PROSITE" id="PS50994">
    <property type="entry name" value="INTEGRASE"/>
    <property type="match status" value="1"/>
</dbReference>